<feature type="signal peptide" evidence="1">
    <location>
        <begin position="1"/>
        <end position="29"/>
    </location>
</feature>
<dbReference type="InterPro" id="IPR012334">
    <property type="entry name" value="Pectin_lyas_fold"/>
</dbReference>
<dbReference type="Gene3D" id="2.160.20.10">
    <property type="entry name" value="Single-stranded right-handed beta-helix, Pectin lyase-like"/>
    <property type="match status" value="1"/>
</dbReference>
<dbReference type="SUPFAM" id="SSF51126">
    <property type="entry name" value="Pectin lyase-like"/>
    <property type="match status" value="1"/>
</dbReference>
<evidence type="ECO:0000259" key="2">
    <source>
        <dbReference type="Pfam" id="PF22815"/>
    </source>
</evidence>
<dbReference type="CDD" id="cd14490">
    <property type="entry name" value="CBM6-CBM35-CBM36_like_1"/>
    <property type="match status" value="1"/>
</dbReference>
<keyword evidence="1" id="KW-0732">Signal</keyword>
<feature type="domain" description="Alpha-1,3-glucanase catalytic" evidence="3">
    <location>
        <begin position="241"/>
        <end position="564"/>
    </location>
</feature>
<dbReference type="InterPro" id="IPR011050">
    <property type="entry name" value="Pectin_lyase_fold/virulence"/>
</dbReference>
<keyword evidence="5" id="KW-1185">Reference proteome</keyword>
<proteinExistence type="predicted"/>
<protein>
    <submittedName>
        <fullName evidence="4">Coagulation factor 5/8 type domain-containing protein</fullName>
    </submittedName>
</protein>
<dbReference type="EMBL" id="CP010519">
    <property type="protein sequence ID" value="AJE82963.1"/>
    <property type="molecule type" value="Genomic_DNA"/>
</dbReference>
<dbReference type="Gene3D" id="2.60.120.260">
    <property type="entry name" value="Galactose-binding domain-like"/>
    <property type="match status" value="1"/>
</dbReference>
<dbReference type="InterPro" id="IPR033801">
    <property type="entry name" value="CBM6-CBM35-CBM36-like_1"/>
</dbReference>
<name>A0A0B5EKW9_STRA4</name>
<dbReference type="Pfam" id="PF22816">
    <property type="entry name" value="CatAgl_D2"/>
    <property type="match status" value="1"/>
</dbReference>
<reference evidence="4 5" key="1">
    <citation type="submission" date="2015-01" db="EMBL/GenBank/DDBJ databases">
        <title>Enhanced salinomycin production by adjusting the supply of polyketide extender units in Streptomyce albus DSM 41398.</title>
        <authorList>
            <person name="Lu C."/>
        </authorList>
    </citation>
    <scope>NUCLEOTIDE SEQUENCE [LARGE SCALE GENOMIC DNA]</scope>
    <source>
        <strain evidence="5">ATCC 21838 / DSM 41398 / FERM P-419 / JCM 4703 / NBRC 107858</strain>
    </source>
</reference>
<evidence type="ECO:0000313" key="4">
    <source>
        <dbReference type="EMBL" id="AJE82963.1"/>
    </source>
</evidence>
<organism evidence="4 5">
    <name type="scientific">Streptomyces albus (strain ATCC 21838 / DSM 41398 / FERM P-419 / JCM 4703 / NBRC 107858)</name>
    <dbReference type="NCBI Taxonomy" id="1081613"/>
    <lineage>
        <taxon>Bacteria</taxon>
        <taxon>Bacillati</taxon>
        <taxon>Actinomycetota</taxon>
        <taxon>Actinomycetes</taxon>
        <taxon>Kitasatosporales</taxon>
        <taxon>Streptomycetaceae</taxon>
        <taxon>Streptomyces</taxon>
    </lineage>
</organism>
<dbReference type="InterPro" id="IPR055149">
    <property type="entry name" value="Agl_cat_D2"/>
</dbReference>
<dbReference type="Pfam" id="PF22815">
    <property type="entry name" value="CatAgl_D1"/>
    <property type="match status" value="1"/>
</dbReference>
<dbReference type="Proteomes" id="UP000031523">
    <property type="component" value="Chromosome"/>
</dbReference>
<gene>
    <name evidence="4" type="ORF">SLNWT_2587</name>
</gene>
<feature type="chain" id="PRO_5038696872" evidence="1">
    <location>
        <begin position="30"/>
        <end position="631"/>
    </location>
</feature>
<evidence type="ECO:0000313" key="5">
    <source>
        <dbReference type="Proteomes" id="UP000031523"/>
    </source>
</evidence>
<dbReference type="AlphaFoldDB" id="A0A0B5EKW9"/>
<feature type="domain" description="CBM6/CBM35/CBM36-like 1" evidence="2">
    <location>
        <begin position="59"/>
        <end position="213"/>
    </location>
</feature>
<evidence type="ECO:0000259" key="3">
    <source>
        <dbReference type="Pfam" id="PF22816"/>
    </source>
</evidence>
<accession>A0A0B5EKW9</accession>
<sequence length="631" mass="66497">MPRRAPLRLPRARLTAAVLACLASVATLAAAPPGRAAEPPPAAPAALSPFAVEGRGASVPFTELEAESAATSGEVIGPDRTYTTLPSEASGRSAVRLDAAGEYVEFTLTAEANAVSVRTALPDNAAGTGITAPVALSADGESLGELDLTSKYGWFYGSYPFTNTPGDQPHHFYDEQRLRFGRTLAAGTKVRLTLPSTERTPWAVVDLADFEKVAAPVQQPAGALSVTDVGADPSGARDSTAAFQEAVDAGAAQGKEVYIPEGRFTLTDHVVVDRVTLRGAGPWYSELTGRSGSDPRRAAGIYGKYAAGGGYQGEIRPHEAGGPSTGVTLKDFAILGEITERVDEDQVNGIGGALSESTADNLWIQHTKVGAWMDGPMDRFTLKNSRILDQTADGVNFHWGVTNSSVENTFVRNTGDDGLAMWADTEANTGNSFRGNTVVLPILANAVALYGGTDLSVTDSVLGENLTNGGGLHVGNRYPGVSPGQGTDVRGTFTLARNTLLRAGNTDYGWPFPIGALWFDARNSPIDQASVEVRDTEILDSSYAAVQFVSGTTKGVSFEDVSIEKTGTFALQLNDPGAASFTRVTARDLGFTEPVYSCLGSQFALTEGEGNSGWNEKLPETYCGEWPDRQD</sequence>
<dbReference type="KEGG" id="sals:SLNWT_2587"/>
<evidence type="ECO:0000256" key="1">
    <source>
        <dbReference type="SAM" id="SignalP"/>
    </source>
</evidence>